<evidence type="ECO:0000313" key="2">
    <source>
        <dbReference type="EMBL" id="GLB35439.1"/>
    </source>
</evidence>
<feature type="compositionally biased region" description="Low complexity" evidence="1">
    <location>
        <begin position="306"/>
        <end position="317"/>
    </location>
</feature>
<dbReference type="PANTHER" id="PTHR37332:SF1">
    <property type="entry name" value="ELMO DOMAIN-CONTAINING PROTEIN"/>
    <property type="match status" value="1"/>
</dbReference>
<evidence type="ECO:0000256" key="1">
    <source>
        <dbReference type="SAM" id="MobiDB-lite"/>
    </source>
</evidence>
<feature type="compositionally biased region" description="Basic and acidic residues" evidence="1">
    <location>
        <begin position="189"/>
        <end position="199"/>
    </location>
</feature>
<organism evidence="2 3">
    <name type="scientific">Lyophyllum shimeji</name>
    <name type="common">Hon-shimeji</name>
    <name type="synonym">Tricholoma shimeji</name>
    <dbReference type="NCBI Taxonomy" id="47721"/>
    <lineage>
        <taxon>Eukaryota</taxon>
        <taxon>Fungi</taxon>
        <taxon>Dikarya</taxon>
        <taxon>Basidiomycota</taxon>
        <taxon>Agaricomycotina</taxon>
        <taxon>Agaricomycetes</taxon>
        <taxon>Agaricomycetidae</taxon>
        <taxon>Agaricales</taxon>
        <taxon>Tricholomatineae</taxon>
        <taxon>Lyophyllaceae</taxon>
        <taxon>Lyophyllum</taxon>
    </lineage>
</organism>
<dbReference type="PANTHER" id="PTHR37332">
    <property type="entry name" value="EXPRESSED PROTEIN"/>
    <property type="match status" value="1"/>
</dbReference>
<sequence length="524" mass="56568">MSHFSVDSQPRPTMRRKSSAQNLLSSFKSSSTPTAVIPPPIAIGTGSISPATGLSFAAAGGASTPTTSTAREFDALSLHSDSVPGSTLGGTGSPQLGQGASVEYLRDLVQKRIITLTYLRNIHEGRSHWFHTILISRADLEREFSNSNPDMKRRTYRFAILGLSLSNLLDINQPQDLLRGLMNTISEYDQSKDDGDKSKMRQPKRLFRPKIGKRGGGGYTEYAGSSMDSDTSYLMTPHMPFSLDYHQTLLSLLDVLSEVYNKISKILGPSPFPHSSQHMMGPLGLLSPHPGVSYLFSGDNTAVPNPNAYPVPYNNNNSSQGSPYSTSNASDEMSSSLWSIANASVGMGGGPGGAGSFMYGGALGSPPPSWSATMGELVLKIDGKFKKITSALLKELDAFARNGIKDELASLDPLLRNLKVDDGVGGGGVGSGKVVVAPQCREMLTRFGGISVRSKSTATERGMQRWTFRRTVLRTISGECPTYLSGTVPWRQPREHTHYVPLRARAECKQDGCHLALSALRAYR</sequence>
<keyword evidence="3" id="KW-1185">Reference proteome</keyword>
<accession>A0A9P3UIF8</accession>
<feature type="compositionally biased region" description="Polar residues" evidence="1">
    <location>
        <begin position="19"/>
        <end position="28"/>
    </location>
</feature>
<feature type="compositionally biased region" description="Polar residues" evidence="1">
    <location>
        <begin position="318"/>
        <end position="330"/>
    </location>
</feature>
<dbReference type="OrthoDB" id="14339at2759"/>
<protein>
    <submittedName>
        <fullName evidence="2">Uncharacterized protein</fullName>
    </submittedName>
</protein>
<feature type="compositionally biased region" description="Basic residues" evidence="1">
    <location>
        <begin position="200"/>
        <end position="213"/>
    </location>
</feature>
<feature type="compositionally biased region" description="Polar residues" evidence="1">
    <location>
        <begin position="1"/>
        <end position="11"/>
    </location>
</feature>
<dbReference type="AlphaFoldDB" id="A0A9P3UIF8"/>
<dbReference type="EMBL" id="BRPK01000002">
    <property type="protein sequence ID" value="GLB35439.1"/>
    <property type="molecule type" value="Genomic_DNA"/>
</dbReference>
<reference evidence="2" key="1">
    <citation type="submission" date="2022-07" db="EMBL/GenBank/DDBJ databases">
        <title>The genome of Lyophyllum shimeji provides insight into the initial evolution of ectomycorrhizal fungal genome.</title>
        <authorList>
            <person name="Kobayashi Y."/>
            <person name="Shibata T."/>
            <person name="Hirakawa H."/>
            <person name="Shigenobu S."/>
            <person name="Nishiyama T."/>
            <person name="Yamada A."/>
            <person name="Hasebe M."/>
            <person name="Kawaguchi M."/>
        </authorList>
    </citation>
    <scope>NUCLEOTIDE SEQUENCE</scope>
    <source>
        <strain evidence="2">AT787</strain>
    </source>
</reference>
<feature type="region of interest" description="Disordered" evidence="1">
    <location>
        <begin position="1"/>
        <end position="39"/>
    </location>
</feature>
<dbReference type="Proteomes" id="UP001063166">
    <property type="component" value="Unassembled WGS sequence"/>
</dbReference>
<name>A0A9P3UIF8_LYOSH</name>
<gene>
    <name evidence="2" type="ORF">LshimejAT787_0210040</name>
</gene>
<comment type="caution">
    <text evidence="2">The sequence shown here is derived from an EMBL/GenBank/DDBJ whole genome shotgun (WGS) entry which is preliminary data.</text>
</comment>
<feature type="region of interest" description="Disordered" evidence="1">
    <location>
        <begin position="306"/>
        <end position="330"/>
    </location>
</feature>
<evidence type="ECO:0000313" key="3">
    <source>
        <dbReference type="Proteomes" id="UP001063166"/>
    </source>
</evidence>
<feature type="region of interest" description="Disordered" evidence="1">
    <location>
        <begin position="188"/>
        <end position="213"/>
    </location>
</feature>
<proteinExistence type="predicted"/>